<dbReference type="InterPro" id="IPR055346">
    <property type="entry name" value="Fe-S_cluster_assembly_SufBD"/>
</dbReference>
<evidence type="ECO:0000313" key="2">
    <source>
        <dbReference type="EMBL" id="MBL0373840.1"/>
    </source>
</evidence>
<feature type="domain" description="SUF system FeS cluster assembly SufBD core" evidence="1">
    <location>
        <begin position="168"/>
        <end position="394"/>
    </location>
</feature>
<dbReference type="PANTHER" id="PTHR43575:SF1">
    <property type="entry name" value="PROTEIN ABCI7, CHLOROPLASTIC"/>
    <property type="match status" value="1"/>
</dbReference>
<dbReference type="EMBL" id="JAEQNC010000010">
    <property type="protein sequence ID" value="MBL0373840.1"/>
    <property type="molecule type" value="Genomic_DNA"/>
</dbReference>
<dbReference type="InterPro" id="IPR037284">
    <property type="entry name" value="SUF_FeS_clus_asmbl_SufBD_sf"/>
</dbReference>
<dbReference type="RefSeq" id="WP_201661043.1">
    <property type="nucleotide sequence ID" value="NZ_JAEQNC010000010.1"/>
</dbReference>
<dbReference type="Proteomes" id="UP000633219">
    <property type="component" value="Unassembled WGS sequence"/>
</dbReference>
<dbReference type="AlphaFoldDB" id="A0A936YNP9"/>
<dbReference type="InterPro" id="IPR011542">
    <property type="entry name" value="SUF_FeS_clus_asmbl_SufD"/>
</dbReference>
<keyword evidence="3" id="KW-1185">Reference proteome</keyword>
<dbReference type="GO" id="GO:0016226">
    <property type="term" value="P:iron-sulfur cluster assembly"/>
    <property type="evidence" value="ECO:0007669"/>
    <property type="project" value="InterPro"/>
</dbReference>
<dbReference type="Pfam" id="PF01458">
    <property type="entry name" value="SUFBD_core"/>
    <property type="match status" value="1"/>
</dbReference>
<evidence type="ECO:0000313" key="3">
    <source>
        <dbReference type="Proteomes" id="UP000633219"/>
    </source>
</evidence>
<dbReference type="NCBIfam" id="TIGR01981">
    <property type="entry name" value="sufD"/>
    <property type="match status" value="1"/>
</dbReference>
<proteinExistence type="predicted"/>
<evidence type="ECO:0000259" key="1">
    <source>
        <dbReference type="Pfam" id="PF01458"/>
    </source>
</evidence>
<sequence length="423" mass="45553">MTIQAPIKPTAAETALIDAFGGAIGQLPGDAAITTQRSTLIQAIKTNGLPTRRVENWHYTDLRSLLRTIPEAAPVAVSAADPLVSGSDVLSILNGTAVDDARIEGVTVKNYRDSLVDGSALKGLSVRSSDDLIGRLNGSFVSDGYAIHFPDRYESDKPVEIQLVQGGGFVNTRLPVNFGASAKATIIERHRAVNGSQALVTAVSDITLGEGADVIWIVLQEQGADDTHLGQIKVRFGKNAKLKLYVINAGGRLVRQDIFIDVEGEGSDLTLRGINLLGGDSHTDVTLVLGHNVPHTTSTEIMRNVIFDRAKGIFQGQIRVAPDAQKTDAKMSCNTLLLSDEAEFATKPELEIFADDVVCGHGATVADIDHTHLFYLQSRGIPEKQARGLLVQAFVQETVEELEDETLIEPLEAIIQAWLEKHA</sequence>
<dbReference type="SUPFAM" id="SSF101960">
    <property type="entry name" value="Stabilizer of iron transporter SufD"/>
    <property type="match status" value="1"/>
</dbReference>
<comment type="caution">
    <text evidence="2">The sequence shown here is derived from an EMBL/GenBank/DDBJ whole genome shotgun (WGS) entry which is preliminary data.</text>
</comment>
<name>A0A936YNP9_9HYPH</name>
<gene>
    <name evidence="2" type="primary">sufD</name>
    <name evidence="2" type="ORF">JJB09_17595</name>
</gene>
<dbReference type="PANTHER" id="PTHR43575">
    <property type="entry name" value="PROTEIN ABCI7, CHLOROPLASTIC"/>
    <property type="match status" value="1"/>
</dbReference>
<organism evidence="2 3">
    <name type="scientific">Rhizobium setariae</name>
    <dbReference type="NCBI Taxonomy" id="2801340"/>
    <lineage>
        <taxon>Bacteria</taxon>
        <taxon>Pseudomonadati</taxon>
        <taxon>Pseudomonadota</taxon>
        <taxon>Alphaproteobacteria</taxon>
        <taxon>Hyphomicrobiales</taxon>
        <taxon>Rhizobiaceae</taxon>
        <taxon>Rhizobium/Agrobacterium group</taxon>
        <taxon>Rhizobium</taxon>
    </lineage>
</organism>
<accession>A0A936YNP9</accession>
<dbReference type="InterPro" id="IPR000825">
    <property type="entry name" value="SUF_FeS_clus_asmbl_SufBD_core"/>
</dbReference>
<protein>
    <submittedName>
        <fullName evidence="2">Fe-S cluster assembly protein SufD</fullName>
    </submittedName>
</protein>
<reference evidence="2" key="1">
    <citation type="submission" date="2021-01" db="EMBL/GenBank/DDBJ databases">
        <title>Rhizobium sp. strain KVB221 16S ribosomal RNA gene Genome sequencing and assembly.</title>
        <authorList>
            <person name="Kang M."/>
        </authorList>
    </citation>
    <scope>NUCLEOTIDE SEQUENCE</scope>
    <source>
        <strain evidence="2">KVB221</strain>
    </source>
</reference>